<dbReference type="InterPro" id="IPR003961">
    <property type="entry name" value="FN3_dom"/>
</dbReference>
<feature type="transmembrane region" description="Helical" evidence="4">
    <location>
        <begin position="96"/>
        <end position="117"/>
    </location>
</feature>
<feature type="domain" description="Fibronectin type-III" evidence="5">
    <location>
        <begin position="1590"/>
        <end position="1681"/>
    </location>
</feature>
<evidence type="ECO:0000256" key="4">
    <source>
        <dbReference type="SAM" id="Phobius"/>
    </source>
</evidence>
<keyword evidence="2" id="KW-0119">Carbohydrate metabolism</keyword>
<keyword evidence="4" id="KW-0472">Membrane</keyword>
<evidence type="ECO:0000256" key="3">
    <source>
        <dbReference type="SAM" id="MobiDB-lite"/>
    </source>
</evidence>
<dbReference type="SUPFAM" id="SSF49265">
    <property type="entry name" value="Fibronectin type III"/>
    <property type="match status" value="2"/>
</dbReference>
<feature type="domain" description="Fibronectin type-III" evidence="5">
    <location>
        <begin position="1685"/>
        <end position="1775"/>
    </location>
</feature>
<feature type="compositionally biased region" description="Pro residues" evidence="3">
    <location>
        <begin position="2080"/>
        <end position="2091"/>
    </location>
</feature>
<feature type="region of interest" description="Disordered" evidence="3">
    <location>
        <begin position="1756"/>
        <end position="1777"/>
    </location>
</feature>
<name>A0A4R1CHG3_9ACTN</name>
<dbReference type="CDD" id="cd00063">
    <property type="entry name" value="FN3"/>
    <property type="match status" value="1"/>
</dbReference>
<dbReference type="Pfam" id="PF00041">
    <property type="entry name" value="fn3"/>
    <property type="match status" value="1"/>
</dbReference>
<gene>
    <name evidence="6" type="ORF">EPD65_04700</name>
</gene>
<evidence type="ECO:0000259" key="5">
    <source>
        <dbReference type="PROSITE" id="PS50853"/>
    </source>
</evidence>
<keyword evidence="2" id="KW-0624">Polysaccharide degradation</keyword>
<keyword evidence="4" id="KW-0812">Transmembrane</keyword>
<evidence type="ECO:0000256" key="1">
    <source>
        <dbReference type="ARBA" id="ARBA00023295"/>
    </source>
</evidence>
<evidence type="ECO:0000313" key="6">
    <source>
        <dbReference type="EMBL" id="TCJ30187.1"/>
    </source>
</evidence>
<reference evidence="6 7" key="1">
    <citation type="submission" date="2019-03" db="EMBL/GenBank/DDBJ databases">
        <authorList>
            <person name="Kim M.K.M."/>
        </authorList>
    </citation>
    <scope>NUCLEOTIDE SEQUENCE [LARGE SCALE GENOMIC DNA]</scope>
    <source>
        <strain evidence="6 7">18JY15-6</strain>
    </source>
</reference>
<dbReference type="OrthoDB" id="5241356at2"/>
<dbReference type="GO" id="GO:0000272">
    <property type="term" value="P:polysaccharide catabolic process"/>
    <property type="evidence" value="ECO:0007669"/>
    <property type="project" value="UniProtKB-KW"/>
</dbReference>
<keyword evidence="7" id="KW-1185">Reference proteome</keyword>
<feature type="domain" description="Fibronectin type-III" evidence="5">
    <location>
        <begin position="1777"/>
        <end position="1873"/>
    </location>
</feature>
<feature type="compositionally biased region" description="Polar residues" evidence="3">
    <location>
        <begin position="1756"/>
        <end position="1769"/>
    </location>
</feature>
<dbReference type="Gene3D" id="2.60.40.10">
    <property type="entry name" value="Immunoglobulins"/>
    <property type="match status" value="2"/>
</dbReference>
<keyword evidence="1" id="KW-0326">Glycosidase</keyword>
<dbReference type="GO" id="GO:0016798">
    <property type="term" value="F:hydrolase activity, acting on glycosyl bonds"/>
    <property type="evidence" value="ECO:0007669"/>
    <property type="project" value="UniProtKB-KW"/>
</dbReference>
<evidence type="ECO:0000256" key="2">
    <source>
        <dbReference type="ARBA" id="ARBA00023326"/>
    </source>
</evidence>
<sequence>MPSATTARCFAARHASSLSARTAPTWDAAPISSCTATCSPVMHRQWCGSPSLHRDRQASAITPSTSSPVGLYVGANLHRTRGTWMHSRGFLRRHRVTVASWTALTVVTGALVAYAVASDGYPVHKAELNDGGVWVTNQSMGAVGRQNVPVAQIDGRVFAGAAFTSNPSLDVLQDGSAVISVNRATQTLMPIDAAMAAGLDEETVSAAGAATLFGGGSVGSLDPSTGKLWATTVDPDSGAGSLAELGAEADPVGRVGGGAVGTAGSDGTLYAASADSGNLLTLRRTPDGLGFEKPTSTRVDADLPAALHQMSAVGEQPVLLDDQGNLATPDHDLTNVGDGARLQREGRSADEVVVATPEALVAVALDGASRRTLAKVDAAQSTAAPVVMPNGCTFGAWAAGEVGTLASACGGAKASVNTFDIKDGAELVFRVNRNQIVLNDEKSGMTWTVTDSAPQLISNWEAFRQETSKKDDSKAHKTEAQTTQPPQANPDDLGARDGRTTVLNVLDNDLIASDGILSIVDVTGVTRDDVHVRIAPDRQSLLATVDPGASGIANFRYTIDDGTGKKTSQADGKVTLHVRTDGGSGKPVLRKHATSPTYSVAAGSVVEFPVTPEWRDPTYGDPVVVQSVRSAGDVEVSTTALGLVRFEAPPGSKGGLRTVNYLVSTGAETVAGKATVDAVPAGTRTVAPQAQPDVVSGEVGGPITVKPLDNDIPGADGSDAGARLTLAGRVAPTGGLGVDTDLDSGRVTVTGARPGTYYLDYRAGFGAAARDQSRIRVDISPRTADGRAPVASPDVAVVHGVSPITVDVLANDVDPQGRMLVVQHAEPSSPDSQLEVAVIDGRWLRVNAIDGAMSPKSQSVTYTISNGDATAEGSVNVTQRDALSGAENAPIAQTDRITVRAGDTAAAPVLDNDATPSGDPVGLVLDASVEPIGELRVLPKVGAAYVSGRQVRYVAPADVSGPTDVDVQYVVENTGDPTAETAIGTLKVHITPAPSAKNPDLAPTPRALEGRVVQGDLVTLKLPPTGSDPDGDSVAVTGVATAPKFGRILAFGANSLTYQAYPDATGTDDFTYEVTDPFGESAIGQVHVGVVEAGAPQAPVAVNDSFIADPSRTVDVDALANDLRTPGTRVRILPLEHAGAGVRLGSEGGPVSVAAPPHGQSRNVTYTISNGLAESRGVVTVVGQDGYNNPPVTRDLFAKPKAHAATVTVDVLAAVHDVDGPEDAMKLDAVTGVESATGEAGPRIHGGSVEIPVKDVAQVLAYRVLDDEGAAAAGAIYVPAKPTGTPYLKPGASIEMKPGSTKDVDLSDLVEDPEGDPVVLTTVDGIGASPAERLTATGKDKDTLELTATKSEGPGSVVFEVSDRAKLTDPEAHTAFISVPVQVGDLKPVINCPSMPIDVPEGGVSKSIDIASVCHVWTSDPRQARDLSFTAAWKKQPTDVDLEGSGRSVQLVAGGGARRGDTGVVALAAKGYSASGTLLVRVVALPAPKLAPIHLDTEAGKPVTVDVDQYLTSPLPPSSRDVKVMKVAALAGASASSSVSGSDLTLSPQPDTDGLMHYRLEVSDVGGSTTSARPRAAGDVTLAVVARPDAPTGLVAGQEMLANTVALTWRTPDNNGKRIDGYEVQYSGKTHNTFRCSGTPCRVTGLKNGDPYTFKVRAHNATQQNGGWSEWSNTAKATPDALTGPPLDPTVVLQRDNALTVKWSPPAPCDCSDVQKYRVTWPGGVRDLSAATRETTVSAANGDPITVTIKALNKKGIQTNDGPSTSVTGTGAGRPAMPATPSLAPANRPGNASKAINVSWAPVGANGPGPASYQVQRSSGAGTTIVCAWTTATSCNDEVTNDGTVYSYRVQAKNAEADSPRETTAAGKATHISDWSGARSIEASAPPAAPNLTSATPTGANRTVAITFDVGASHGKSNTVTCSANGSSCGTWTFANAGQSGVPKTITVPSNGSATTITLNACNGGSANLCAGSNSRSVVAYGPIGSVSINATPDSPAVGDRTTNWSISVDPNGAPVHWVVRSSVNGVIAQGNSQNGAFNKSGGETLGYSTNVTYTLTVTDASGHGRTGKNDSNGARTGSAPPPPPPPPPPGGGGGSGGSVTVSSVPNGCDIAGCNPRCPSINGCWNLTATGHSFASPSSCHLAGSSQSAPFTLGNYSKAVPGTYTAGTYYVTCANGARSSSFTLR</sequence>
<accession>A0A4R1CHG3</accession>
<dbReference type="Gene3D" id="2.60.40.3440">
    <property type="match status" value="1"/>
</dbReference>
<feature type="region of interest" description="Disordered" evidence="3">
    <location>
        <begin position="2059"/>
        <end position="2101"/>
    </location>
</feature>
<dbReference type="InterPro" id="IPR036116">
    <property type="entry name" value="FN3_sf"/>
</dbReference>
<dbReference type="PROSITE" id="PS50853">
    <property type="entry name" value="FN3"/>
    <property type="match status" value="3"/>
</dbReference>
<feature type="region of interest" description="Disordered" evidence="3">
    <location>
        <begin position="467"/>
        <end position="496"/>
    </location>
</feature>
<dbReference type="Proteomes" id="UP000295453">
    <property type="component" value="Unassembled WGS sequence"/>
</dbReference>
<proteinExistence type="predicted"/>
<evidence type="ECO:0000313" key="7">
    <source>
        <dbReference type="Proteomes" id="UP000295453"/>
    </source>
</evidence>
<dbReference type="SMART" id="SM00060">
    <property type="entry name" value="FN3"/>
    <property type="match status" value="3"/>
</dbReference>
<organism evidence="6 7">
    <name type="scientific">Nocardioides jejuensis</name>
    <dbReference type="NCBI Taxonomy" id="2502782"/>
    <lineage>
        <taxon>Bacteria</taxon>
        <taxon>Bacillati</taxon>
        <taxon>Actinomycetota</taxon>
        <taxon>Actinomycetes</taxon>
        <taxon>Propionibacteriales</taxon>
        <taxon>Nocardioidaceae</taxon>
        <taxon>Nocardioides</taxon>
    </lineage>
</organism>
<comment type="caution">
    <text evidence="6">The sequence shown here is derived from an EMBL/GenBank/DDBJ whole genome shotgun (WGS) entry which is preliminary data.</text>
</comment>
<dbReference type="InterPro" id="IPR013783">
    <property type="entry name" value="Ig-like_fold"/>
</dbReference>
<dbReference type="Pfam" id="PF17963">
    <property type="entry name" value="Big_9"/>
    <property type="match status" value="3"/>
</dbReference>
<keyword evidence="4" id="KW-1133">Transmembrane helix</keyword>
<dbReference type="EMBL" id="SJZJ01000005">
    <property type="protein sequence ID" value="TCJ30187.1"/>
    <property type="molecule type" value="Genomic_DNA"/>
</dbReference>
<protein>
    <submittedName>
        <fullName evidence="6">Fibronectin type III domain-containing protein</fullName>
    </submittedName>
</protein>
<feature type="compositionally biased region" description="Basic and acidic residues" evidence="3">
    <location>
        <begin position="467"/>
        <end position="479"/>
    </location>
</feature>
<keyword evidence="1" id="KW-0378">Hydrolase</keyword>